<keyword evidence="2" id="KW-1185">Reference proteome</keyword>
<accession>A0A7W2AIL0</accession>
<comment type="caution">
    <text evidence="1">The sequence shown here is derived from an EMBL/GenBank/DDBJ whole genome shotgun (WGS) entry which is preliminary data.</text>
</comment>
<dbReference type="InterPro" id="IPR057006">
    <property type="entry name" value="Phage_TAC_19"/>
</dbReference>
<evidence type="ECO:0000313" key="1">
    <source>
        <dbReference type="EMBL" id="MBA4543856.1"/>
    </source>
</evidence>
<dbReference type="RefSeq" id="WP_033100749.1">
    <property type="nucleotide sequence ID" value="NZ_JACEIP010000022.1"/>
</dbReference>
<organism evidence="1 2">
    <name type="scientific">Thermoactinomyces daqus</name>
    <dbReference type="NCBI Taxonomy" id="1329516"/>
    <lineage>
        <taxon>Bacteria</taxon>
        <taxon>Bacillati</taxon>
        <taxon>Bacillota</taxon>
        <taxon>Bacilli</taxon>
        <taxon>Bacillales</taxon>
        <taxon>Thermoactinomycetaceae</taxon>
        <taxon>Thermoactinomyces</taxon>
    </lineage>
</organism>
<gene>
    <name evidence="1" type="ORF">H1164_13255</name>
</gene>
<dbReference type="NCBIfam" id="NF047360">
    <property type="entry name" value="tail_chap_PVL"/>
    <property type="match status" value="1"/>
</dbReference>
<protein>
    <submittedName>
        <fullName evidence="1">Uncharacterized protein</fullName>
    </submittedName>
</protein>
<dbReference type="EMBL" id="JACEIP010000022">
    <property type="protein sequence ID" value="MBA4543856.1"/>
    <property type="molecule type" value="Genomic_DNA"/>
</dbReference>
<sequence length="122" mass="14397">MLKITLHLNGEKKTFSTNFISGYMFRRALELDEKRNKYLKKLLEEQEPSREEQEELLDELYTFISEVFGQQFSAEEYEKGTDARNIVDQSWAVVHGIINQTMEPFEGVADDDTQKKKSNRRK</sequence>
<proteinExistence type="predicted"/>
<evidence type="ECO:0000313" key="2">
    <source>
        <dbReference type="Proteomes" id="UP000530514"/>
    </source>
</evidence>
<name>A0A7W2AIL0_9BACL</name>
<dbReference type="AlphaFoldDB" id="A0A7W2AIL0"/>
<dbReference type="Proteomes" id="UP000530514">
    <property type="component" value="Unassembled WGS sequence"/>
</dbReference>
<dbReference type="Pfam" id="PF23857">
    <property type="entry name" value="Phage_TAC_19"/>
    <property type="match status" value="1"/>
</dbReference>
<dbReference type="OrthoDB" id="2915540at2"/>
<reference evidence="1 2" key="1">
    <citation type="submission" date="2020-07" db="EMBL/GenBank/DDBJ databases">
        <authorList>
            <person name="Feng H."/>
        </authorList>
    </citation>
    <scope>NUCLEOTIDE SEQUENCE [LARGE SCALE GENOMIC DNA]</scope>
    <source>
        <strain evidence="2">s-11</strain>
    </source>
</reference>